<dbReference type="OrthoDB" id="10067292at2759"/>
<name>A0A6P4Z198_BRABE</name>
<accession>A0A6P4Z198</accession>
<sequence length="300" mass="33494">MADENQLDGIADLTSKAKGSLGQNIGQLQQLMMHSGEFKKAAKFFDTVPELPAEEGRNFLKMMEHIKHACDSYGQVLGGARRYVISAKAFSKDTVNFTTDVQKDDLEPGDIEDVFSDFTDSIDKMKESSREVEALKENFKSVLMRLRTAQAEAESERVRGKEKAGSKRPHAGATFLGTIASFLGIEFPFKSSNDAETSKEWEEALDSVLRRLDEVYSILDSMRDECTSALDQLSHGIKGIVDKSKAMADWKNPAKSKHMKEKCIRLGEESAELERACIEYMRADDKIRGIAGAMNRLSME</sequence>
<keyword evidence="2" id="KW-1185">Reference proteome</keyword>
<protein>
    <submittedName>
        <fullName evidence="3">Uncharacterized protein LOC109474450</fullName>
    </submittedName>
</protein>
<keyword evidence="1" id="KW-0175">Coiled coil</keyword>
<evidence type="ECO:0000313" key="3">
    <source>
        <dbReference type="RefSeq" id="XP_019630303.1"/>
    </source>
</evidence>
<gene>
    <name evidence="3" type="primary">LOC109474450</name>
</gene>
<organism evidence="2 3">
    <name type="scientific">Branchiostoma belcheri</name>
    <name type="common">Amphioxus</name>
    <dbReference type="NCBI Taxonomy" id="7741"/>
    <lineage>
        <taxon>Eukaryota</taxon>
        <taxon>Metazoa</taxon>
        <taxon>Chordata</taxon>
        <taxon>Cephalochordata</taxon>
        <taxon>Leptocardii</taxon>
        <taxon>Amphioxiformes</taxon>
        <taxon>Branchiostomatidae</taxon>
        <taxon>Branchiostoma</taxon>
    </lineage>
</organism>
<evidence type="ECO:0000256" key="1">
    <source>
        <dbReference type="SAM" id="Coils"/>
    </source>
</evidence>
<dbReference type="Proteomes" id="UP000515135">
    <property type="component" value="Unplaced"/>
</dbReference>
<reference evidence="3" key="1">
    <citation type="submission" date="2025-08" db="UniProtKB">
        <authorList>
            <consortium name="RefSeq"/>
        </authorList>
    </citation>
    <scope>IDENTIFICATION</scope>
    <source>
        <tissue evidence="3">Gonad</tissue>
    </source>
</reference>
<dbReference type="RefSeq" id="XP_019630303.1">
    <property type="nucleotide sequence ID" value="XM_019774744.1"/>
</dbReference>
<dbReference type="AlphaFoldDB" id="A0A6P4Z198"/>
<dbReference type="GeneID" id="109474450"/>
<evidence type="ECO:0000313" key="2">
    <source>
        <dbReference type="Proteomes" id="UP000515135"/>
    </source>
</evidence>
<feature type="coiled-coil region" evidence="1">
    <location>
        <begin position="125"/>
        <end position="152"/>
    </location>
</feature>
<proteinExistence type="predicted"/>
<dbReference type="KEGG" id="bbel:109474450"/>